<dbReference type="Proteomes" id="UP000298416">
    <property type="component" value="Unassembled WGS sequence"/>
</dbReference>
<sequence length="600" mass="66507">MNDPVHHLDPAAQEFFPTAHPQLYYTSYPPPPPMLYPRPPQFAPPPHSAAPSRTLLLSMVPATVSESTVRRELEVFGDVRSVQMERRREGLVTVHFYDVRAAQAALVAIQDQHMQQQFRLGRHYEAVLTNPAASMMVPIPPQTALGLISGRVVWAQFVTPVTSGLPDGNNQGTLVVFNLGPGVSASSLQEIFEEFGPVKELRETPHKRFQRFVEFYDVRDSARAMAALTGKQIFGKNVLIEFSRPGGHCRKFWKSPPSRNLNPNSNSSRRLPQPRPPPQRQGWRGNPSGSDGSSSGSSLRGSLSNLSITTGFEECSNNNNNNNNRRIKRSSGSRKDNAPASSSGGASKLGGKPWKGGGNRRGKEHDPRFLINEDTIVESDCRDLRTTVMIKNIPNKYSQKLLLNMLDNHCIHCNEQMTGGDDQPLSSYDFVYLPIDFMCLSLSLSLQDLILDFNKCNVGYGFVNMTSPEATLRLYKAFHHQSWEVFNSRKICQVTYARLQGLDALREHFKNSKFPSEAEEYMPVVFSPPRDGRALTDPIPITGCTLESPAPSSTASSKGNLSEPHSDKGLNGHHIGNAIYDYDEGGGGHHGVCSYDETDM</sequence>
<dbReference type="FunFam" id="3.30.70.330:FF:001402">
    <property type="entry name" value="Terminal EAR1-like 1"/>
    <property type="match status" value="1"/>
</dbReference>
<gene>
    <name evidence="5" type="ORF">SASPL_107315</name>
</gene>
<dbReference type="InterPro" id="IPR035979">
    <property type="entry name" value="RBD_domain_sf"/>
</dbReference>
<comment type="caution">
    <text evidence="5">The sequence shown here is derived from an EMBL/GenBank/DDBJ whole genome shotgun (WGS) entry which is preliminary data.</text>
</comment>
<keyword evidence="6" id="KW-1185">Reference proteome</keyword>
<dbReference type="InterPro" id="IPR007201">
    <property type="entry name" value="Mei2-like_Rrm_C"/>
</dbReference>
<feature type="compositionally biased region" description="Low complexity" evidence="3">
    <location>
        <begin position="340"/>
        <end position="352"/>
    </location>
</feature>
<reference evidence="5" key="1">
    <citation type="submission" date="2018-01" db="EMBL/GenBank/DDBJ databases">
        <authorList>
            <person name="Mao J.F."/>
        </authorList>
    </citation>
    <scope>NUCLEOTIDE SEQUENCE</scope>
    <source>
        <strain evidence="5">Huo1</strain>
        <tissue evidence="5">Leaf</tissue>
    </source>
</reference>
<dbReference type="PROSITE" id="PS50102">
    <property type="entry name" value="RRM"/>
    <property type="match status" value="2"/>
</dbReference>
<feature type="compositionally biased region" description="Polar residues" evidence="3">
    <location>
        <begin position="550"/>
        <end position="560"/>
    </location>
</feature>
<feature type="compositionally biased region" description="Low complexity" evidence="3">
    <location>
        <begin position="288"/>
        <end position="307"/>
    </location>
</feature>
<reference evidence="5" key="2">
    <citation type="submission" date="2020-08" db="EMBL/GenBank/DDBJ databases">
        <title>Plant Genome Project.</title>
        <authorList>
            <person name="Zhang R.-G."/>
        </authorList>
    </citation>
    <scope>NUCLEOTIDE SEQUENCE</scope>
    <source>
        <strain evidence="5">Huo1</strain>
        <tissue evidence="5">Leaf</tissue>
    </source>
</reference>
<dbReference type="Pfam" id="PF04059">
    <property type="entry name" value="RRM_2"/>
    <property type="match status" value="1"/>
</dbReference>
<evidence type="ECO:0000313" key="5">
    <source>
        <dbReference type="EMBL" id="KAG6429270.1"/>
    </source>
</evidence>
<evidence type="ECO:0000256" key="2">
    <source>
        <dbReference type="PROSITE-ProRule" id="PRU00176"/>
    </source>
</evidence>
<evidence type="ECO:0000259" key="4">
    <source>
        <dbReference type="PROSITE" id="PS50102"/>
    </source>
</evidence>
<dbReference type="Pfam" id="PF00076">
    <property type="entry name" value="RRM_1"/>
    <property type="match status" value="1"/>
</dbReference>
<name>A0A8X8YA52_SALSN</name>
<protein>
    <recommendedName>
        <fullName evidence="4">RRM domain-containing protein</fullName>
    </recommendedName>
</protein>
<dbReference type="InterPro" id="IPR034458">
    <property type="entry name" value="EAR1-like_RRM3"/>
</dbReference>
<proteinExistence type="predicted"/>
<feature type="region of interest" description="Disordered" evidence="3">
    <location>
        <begin position="544"/>
        <end position="572"/>
    </location>
</feature>
<feature type="region of interest" description="Disordered" evidence="3">
    <location>
        <begin position="251"/>
        <end position="367"/>
    </location>
</feature>
<dbReference type="CDD" id="cd12530">
    <property type="entry name" value="RRM3_EAR1_like"/>
    <property type="match status" value="1"/>
</dbReference>
<dbReference type="InterPro" id="IPR012677">
    <property type="entry name" value="Nucleotide-bd_a/b_plait_sf"/>
</dbReference>
<dbReference type="SUPFAM" id="SSF54928">
    <property type="entry name" value="RNA-binding domain, RBD"/>
    <property type="match status" value="2"/>
</dbReference>
<dbReference type="Gene3D" id="3.30.70.330">
    <property type="match status" value="2"/>
</dbReference>
<keyword evidence="1 2" id="KW-0694">RNA-binding</keyword>
<evidence type="ECO:0000256" key="1">
    <source>
        <dbReference type="ARBA" id="ARBA00022884"/>
    </source>
</evidence>
<feature type="domain" description="RRM" evidence="4">
    <location>
        <begin position="172"/>
        <end position="245"/>
    </location>
</feature>
<dbReference type="InterPro" id="IPR000504">
    <property type="entry name" value="RRM_dom"/>
</dbReference>
<evidence type="ECO:0000313" key="6">
    <source>
        <dbReference type="Proteomes" id="UP000298416"/>
    </source>
</evidence>
<accession>A0A8X8YA52</accession>
<dbReference type="AlphaFoldDB" id="A0A8X8YA52"/>
<feature type="compositionally biased region" description="Low complexity" evidence="3">
    <location>
        <begin position="255"/>
        <end position="271"/>
    </location>
</feature>
<dbReference type="SMART" id="SM00360">
    <property type="entry name" value="RRM"/>
    <property type="match status" value="2"/>
</dbReference>
<feature type="domain" description="RRM" evidence="4">
    <location>
        <begin position="53"/>
        <end position="131"/>
    </location>
</feature>
<organism evidence="5">
    <name type="scientific">Salvia splendens</name>
    <name type="common">Scarlet sage</name>
    <dbReference type="NCBI Taxonomy" id="180675"/>
    <lineage>
        <taxon>Eukaryota</taxon>
        <taxon>Viridiplantae</taxon>
        <taxon>Streptophyta</taxon>
        <taxon>Embryophyta</taxon>
        <taxon>Tracheophyta</taxon>
        <taxon>Spermatophyta</taxon>
        <taxon>Magnoliopsida</taxon>
        <taxon>eudicotyledons</taxon>
        <taxon>Gunneridae</taxon>
        <taxon>Pentapetalae</taxon>
        <taxon>asterids</taxon>
        <taxon>lamiids</taxon>
        <taxon>Lamiales</taxon>
        <taxon>Lamiaceae</taxon>
        <taxon>Nepetoideae</taxon>
        <taxon>Mentheae</taxon>
        <taxon>Salviinae</taxon>
        <taxon>Salvia</taxon>
        <taxon>Salvia subgen. Calosphace</taxon>
        <taxon>core Calosphace</taxon>
    </lineage>
</organism>
<dbReference type="EMBL" id="PNBA02000003">
    <property type="protein sequence ID" value="KAG6429270.1"/>
    <property type="molecule type" value="Genomic_DNA"/>
</dbReference>
<dbReference type="GO" id="GO:0003723">
    <property type="term" value="F:RNA binding"/>
    <property type="evidence" value="ECO:0007669"/>
    <property type="project" value="UniProtKB-UniRule"/>
</dbReference>
<evidence type="ECO:0000256" key="3">
    <source>
        <dbReference type="SAM" id="MobiDB-lite"/>
    </source>
</evidence>
<dbReference type="PANTHER" id="PTHR23189">
    <property type="entry name" value="RNA RECOGNITION MOTIF-CONTAINING"/>
    <property type="match status" value="1"/>
</dbReference>